<dbReference type="EMBL" id="CM001889">
    <property type="protein sequence ID" value="EOY47546.1"/>
    <property type="molecule type" value="Genomic_DNA"/>
</dbReference>
<evidence type="ECO:0000313" key="3">
    <source>
        <dbReference type="Proteomes" id="UP000014062"/>
    </source>
</evidence>
<sequence>MKIRSTCTLLGLRSPGSQLAAGGALLGGPAVGGPARREDHRT</sequence>
<gene>
    <name evidence="2" type="ORF">SLI_2831</name>
</gene>
<evidence type="ECO:0000313" key="2">
    <source>
        <dbReference type="EMBL" id="EOY47546.1"/>
    </source>
</evidence>
<feature type="region of interest" description="Disordered" evidence="1">
    <location>
        <begin position="21"/>
        <end position="42"/>
    </location>
</feature>
<name>A0A7U9HCB3_STRLI</name>
<proteinExistence type="predicted"/>
<dbReference type="AlphaFoldDB" id="A0A7U9HCB3"/>
<dbReference type="Proteomes" id="UP000014062">
    <property type="component" value="Chromosome"/>
</dbReference>
<organism evidence="2 3">
    <name type="scientific">Streptomyces lividans 1326</name>
    <dbReference type="NCBI Taxonomy" id="1200984"/>
    <lineage>
        <taxon>Bacteria</taxon>
        <taxon>Bacillati</taxon>
        <taxon>Actinomycetota</taxon>
        <taxon>Actinomycetes</taxon>
        <taxon>Kitasatosporales</taxon>
        <taxon>Streptomycetaceae</taxon>
        <taxon>Streptomyces</taxon>
    </lineage>
</organism>
<protein>
    <submittedName>
        <fullName evidence="2">Uncharacterized protein</fullName>
    </submittedName>
</protein>
<accession>A0A7U9HCB3</accession>
<evidence type="ECO:0000256" key="1">
    <source>
        <dbReference type="SAM" id="MobiDB-lite"/>
    </source>
</evidence>
<reference evidence="3" key="1">
    <citation type="journal article" date="2013" name="Genome Biol. Evol.">
        <title>The genome sequence of Streptomyces lividans 66 reveals a novel tRNA-dependent peptide biosynthetic system within a metal-related genomic island.</title>
        <authorList>
            <person name="Cruz-Morales P."/>
            <person name="Vijgenboom E."/>
            <person name="Iruegas-Bocardo F."/>
            <person name="Girard G."/>
            <person name="Yanez-Guerra L.A."/>
            <person name="Ramos-Aboites H.E."/>
            <person name="Pernodet J.L."/>
            <person name="Anne J."/>
            <person name="van Wezel G.P."/>
            <person name="Barona-Gomez F."/>
        </authorList>
    </citation>
    <scope>NUCLEOTIDE SEQUENCE [LARGE SCALE GENOMIC DNA]</scope>
    <source>
        <strain evidence="3">1326</strain>
    </source>
</reference>